<dbReference type="AlphaFoldDB" id="A0A139AUK6"/>
<evidence type="ECO:0000313" key="3">
    <source>
        <dbReference type="EMBL" id="KXS20426.1"/>
    </source>
</evidence>
<keyword evidence="4" id="KW-1185">Reference proteome</keyword>
<reference evidence="3 4" key="1">
    <citation type="journal article" date="2015" name="Genome Biol. Evol.">
        <title>Phylogenomic analyses indicate that early fungi evolved digesting cell walls of algal ancestors of land plants.</title>
        <authorList>
            <person name="Chang Y."/>
            <person name="Wang S."/>
            <person name="Sekimoto S."/>
            <person name="Aerts A.L."/>
            <person name="Choi C."/>
            <person name="Clum A."/>
            <person name="LaButti K.M."/>
            <person name="Lindquist E.A."/>
            <person name="Yee Ngan C."/>
            <person name="Ohm R.A."/>
            <person name="Salamov A.A."/>
            <person name="Grigoriev I.V."/>
            <person name="Spatafora J.W."/>
            <person name="Berbee M.L."/>
        </authorList>
    </citation>
    <scope>NUCLEOTIDE SEQUENCE [LARGE SCALE GENOMIC DNA]</scope>
    <source>
        <strain evidence="3 4">JEL478</strain>
    </source>
</reference>
<accession>A0A139AUK6</accession>
<dbReference type="Proteomes" id="UP000070544">
    <property type="component" value="Unassembled WGS sequence"/>
</dbReference>
<evidence type="ECO:0000313" key="4">
    <source>
        <dbReference type="Proteomes" id="UP000070544"/>
    </source>
</evidence>
<protein>
    <submittedName>
        <fullName evidence="3">Uncharacterized protein</fullName>
    </submittedName>
</protein>
<evidence type="ECO:0000256" key="1">
    <source>
        <dbReference type="ARBA" id="ARBA00023284"/>
    </source>
</evidence>
<evidence type="ECO:0000256" key="2">
    <source>
        <dbReference type="SAM" id="MobiDB-lite"/>
    </source>
</evidence>
<name>A0A139AUK6_GONPJ</name>
<feature type="region of interest" description="Disordered" evidence="2">
    <location>
        <begin position="108"/>
        <end position="131"/>
    </location>
</feature>
<feature type="compositionally biased region" description="Basic and acidic residues" evidence="2">
    <location>
        <begin position="121"/>
        <end position="131"/>
    </location>
</feature>
<dbReference type="OrthoDB" id="60822at2759"/>
<dbReference type="InterPro" id="IPR011893">
    <property type="entry name" value="Selenoprotein_Rdx-typ"/>
</dbReference>
<dbReference type="SUPFAM" id="SSF52833">
    <property type="entry name" value="Thioredoxin-like"/>
    <property type="match status" value="1"/>
</dbReference>
<organism evidence="3 4">
    <name type="scientific">Gonapodya prolifera (strain JEL478)</name>
    <name type="common">Monoblepharis prolifera</name>
    <dbReference type="NCBI Taxonomy" id="1344416"/>
    <lineage>
        <taxon>Eukaryota</taxon>
        <taxon>Fungi</taxon>
        <taxon>Fungi incertae sedis</taxon>
        <taxon>Chytridiomycota</taxon>
        <taxon>Chytridiomycota incertae sedis</taxon>
        <taxon>Monoblepharidomycetes</taxon>
        <taxon>Monoblepharidales</taxon>
        <taxon>Gonapodyaceae</taxon>
        <taxon>Gonapodya</taxon>
    </lineage>
</organism>
<proteinExistence type="predicted"/>
<dbReference type="PANTHER" id="PTHR36417:SF2">
    <property type="entry name" value="SELENOPROTEIN DOMAIN PROTEIN (AFU_ORTHOLOGUE AFUA_1G05220)"/>
    <property type="match status" value="1"/>
</dbReference>
<sequence>MNQCARLADLTAPASHGSVVSTRGHQVLSKVQVDAQECVDSAGALLSTFQDEIGEIALSPGASGEWKVVALPAPQELHVVWDRKEKKGFPEITELKRLVRDVVAPGKSLGHADRQAAASEARADDNQGDKE</sequence>
<dbReference type="EMBL" id="KQ965735">
    <property type="protein sequence ID" value="KXS20426.1"/>
    <property type="molecule type" value="Genomic_DNA"/>
</dbReference>
<dbReference type="PANTHER" id="PTHR36417">
    <property type="entry name" value="SELENOPROTEIN DOMAIN PROTEIN (AFU_ORTHOLOGUE AFUA_1G05220)"/>
    <property type="match status" value="1"/>
</dbReference>
<keyword evidence="1" id="KW-0676">Redox-active center</keyword>
<dbReference type="Gene3D" id="3.40.30.10">
    <property type="entry name" value="Glutaredoxin"/>
    <property type="match status" value="1"/>
</dbReference>
<gene>
    <name evidence="3" type="ORF">M427DRAFT_28153</name>
</gene>
<dbReference type="InterPro" id="IPR036249">
    <property type="entry name" value="Thioredoxin-like_sf"/>
</dbReference>
<dbReference type="Pfam" id="PF10262">
    <property type="entry name" value="Rdx"/>
    <property type="match status" value="1"/>
</dbReference>